<keyword evidence="3" id="KW-1185">Reference proteome</keyword>
<reference evidence="2 3" key="1">
    <citation type="submission" date="2014-06" db="EMBL/GenBank/DDBJ databases">
        <authorList>
            <person name="Swart Estienne"/>
        </authorList>
    </citation>
    <scope>NUCLEOTIDE SEQUENCE [LARGE SCALE GENOMIC DNA]</scope>
    <source>
        <strain evidence="2 3">130c</strain>
    </source>
</reference>
<feature type="region of interest" description="Disordered" evidence="1">
    <location>
        <begin position="352"/>
        <end position="408"/>
    </location>
</feature>
<organism evidence="2 3">
    <name type="scientific">Stylonychia lemnae</name>
    <name type="common">Ciliate</name>
    <dbReference type="NCBI Taxonomy" id="5949"/>
    <lineage>
        <taxon>Eukaryota</taxon>
        <taxon>Sar</taxon>
        <taxon>Alveolata</taxon>
        <taxon>Ciliophora</taxon>
        <taxon>Intramacronucleata</taxon>
        <taxon>Spirotrichea</taxon>
        <taxon>Stichotrichia</taxon>
        <taxon>Sporadotrichida</taxon>
        <taxon>Oxytrichidae</taxon>
        <taxon>Stylonychinae</taxon>
        <taxon>Stylonychia</taxon>
    </lineage>
</organism>
<sequence length="1338" mass="155718">MSINFQVSKNSYDQNDQRRNQPTTPGNFNQTASGGIRQSIVGFFTGKTAAPSLNRTIEIKERDLNDNDNSQIEDSMLDQSKDLSENGSVIHKDKSKTLVQQDQRKKKMWAQRVSKIVTEPAPVLQQQTQSNDQGAQPKKKVRARARIKSKNNSILDDSVDQFLKDEQMVHQSLGTGESNQSVDFQLNGLQSIQEEQKEIEDDPFANNKARRSNTVIENKSSKGQSNVIKIYNDASGKVSESHTISKENSIIIVNNINVTNTNVNNNIINKNEIVQHMDSQRRRITILKNKEPNSRNQNNNQFKTQGADQFREIDLISQDDIVSHQQTPTNKDRNRVRFNSKVDETIITNNEYELEFDDPDQSLISRDNQEHGGPSSDKKDRKNKRVKVNVNKRMSIRRPPPQLDQNSIESLDKSNPALILEAQRIQQQQFQGRQDESIVLQDTTSLSKPSSTAPTPKNDPKKDEVFDIMKDIEENIRKQKEEELKQKLEEEQKRMKLEYEEKHKKEQEERQKREEEERLKRQVEEKLRKEQEEQSRKELEDKIRKELEEKLRKEQEERLKLEQIEKERIENERKQLEEIEKQKKEAEELRLKQEQDKKRIEQERIQKELEEKKKKLFEERERLEQEKLRREREQQAKKEEQERLFREQLEKEDQEKKQKMDQDQKKLQEEREQLNAFLRMAEEKKIEEENRKKQMEQNRFVKMLTNKNNIRFEDSSDDDESMISDIQPRSPKNNISKSDISVDQVQQLFEQAKKIDSQKAKDNRYTFGQNVQVSDSFIFSPSNEDGDIQNILEDSFFKDPTKRHIETSPMKQIQHFQQLQKHSETRNVQFSPSGTPSFTKNNQSLSLSSSHQDSKRMDIPEIKILGGPKPPSPTFTKQFRDSPLKIIDQSPDNFSPSIFNPSQMKSSIESGTMSLKSSPNQKRMMEQFNASRDDLKGTSMILIDTDQRSNLQSGRMNYLQDEAPGTERANRKSSRNQFAVSNNKAQSNIYESKPSRSPIRKPREYTTQVKLDDENEEEEVKQDKKYQGHLFETNKQKIGPYPGKKLESQISTIPGSELSKTVQKNGKQIPSKSPLRTMKKMVQTEQSKSQVFVNLNDDNKDSSLSRMNSSPNQQFKIKNDFFTTLNILKSESTNELVKTESTSNLQKKPIIQNKEKKIVKVILDDDETVEDQESSTVKTFAQLLKTPSDSICNSFHDDPKIPPPKLKKAQPTGKSASNLHKGQQEPKFVKRNLFESQINLKDMGDGELSPINPRKSYLLDKNKSKLKQPTKITETDPQLYIDKIKLENHQESIPLKKPQQSTVIKSQINQFLDLEELKGYKTLGNKRLAQIKYQTMVK</sequence>
<evidence type="ECO:0000313" key="3">
    <source>
        <dbReference type="Proteomes" id="UP000039865"/>
    </source>
</evidence>
<dbReference type="EMBL" id="CCKQ01007113">
    <property type="protein sequence ID" value="CDW78459.1"/>
    <property type="molecule type" value="Genomic_DNA"/>
</dbReference>
<feature type="compositionally biased region" description="Polar residues" evidence="1">
    <location>
        <begin position="975"/>
        <end position="990"/>
    </location>
</feature>
<feature type="region of interest" description="Disordered" evidence="1">
    <location>
        <begin position="1"/>
        <end position="34"/>
    </location>
</feature>
<feature type="compositionally biased region" description="Polar residues" evidence="1">
    <location>
        <begin position="730"/>
        <end position="739"/>
    </location>
</feature>
<feature type="compositionally biased region" description="Polar residues" evidence="1">
    <location>
        <begin position="442"/>
        <end position="455"/>
    </location>
</feature>
<gene>
    <name evidence="2" type="primary">Contig3845.g4114</name>
    <name evidence="2" type="ORF">STYLEM_7436</name>
</gene>
<protein>
    <submittedName>
        <fullName evidence="2">Uncharacterized protein</fullName>
    </submittedName>
</protein>
<name>A0A078A8A8_STYLE</name>
<proteinExistence type="predicted"/>
<feature type="compositionally biased region" description="Polar residues" evidence="1">
    <location>
        <begin position="822"/>
        <end position="843"/>
    </location>
</feature>
<feature type="region of interest" description="Disordered" evidence="1">
    <location>
        <begin position="709"/>
        <end position="739"/>
    </location>
</feature>
<feature type="compositionally biased region" description="Polar residues" evidence="1">
    <location>
        <begin position="1212"/>
        <end position="1221"/>
    </location>
</feature>
<feature type="region of interest" description="Disordered" evidence="1">
    <location>
        <begin position="822"/>
        <end position="856"/>
    </location>
</feature>
<feature type="region of interest" description="Disordered" evidence="1">
    <location>
        <begin position="892"/>
        <end position="920"/>
    </location>
</feature>
<feature type="region of interest" description="Disordered" evidence="1">
    <location>
        <begin position="962"/>
        <end position="1024"/>
    </location>
</feature>
<feature type="compositionally biased region" description="Polar residues" evidence="1">
    <location>
        <begin position="1"/>
        <end position="33"/>
    </location>
</feature>
<feature type="region of interest" description="Disordered" evidence="1">
    <location>
        <begin position="496"/>
        <end position="541"/>
    </location>
</feature>
<feature type="region of interest" description="Disordered" evidence="1">
    <location>
        <begin position="1196"/>
        <end position="1228"/>
    </location>
</feature>
<feature type="compositionally biased region" description="Basic and acidic residues" evidence="1">
    <location>
        <begin position="458"/>
        <end position="470"/>
    </location>
</feature>
<evidence type="ECO:0000313" key="2">
    <source>
        <dbReference type="EMBL" id="CDW78459.1"/>
    </source>
</evidence>
<feature type="region of interest" description="Disordered" evidence="1">
    <location>
        <begin position="442"/>
        <end position="470"/>
    </location>
</feature>
<dbReference type="Proteomes" id="UP000039865">
    <property type="component" value="Unassembled WGS sequence"/>
</dbReference>
<accession>A0A078A8A8</accession>
<feature type="region of interest" description="Disordered" evidence="1">
    <location>
        <begin position="625"/>
        <end position="668"/>
    </location>
</feature>
<evidence type="ECO:0000256" key="1">
    <source>
        <dbReference type="SAM" id="MobiDB-lite"/>
    </source>
</evidence>
<dbReference type="InParanoid" id="A0A078A8A8"/>